<keyword evidence="4" id="KW-1005">Bacterial flagellum biogenesis</keyword>
<keyword evidence="8" id="KW-0966">Cell projection</keyword>
<evidence type="ECO:0000256" key="3">
    <source>
        <dbReference type="ARBA" id="ARBA00022491"/>
    </source>
</evidence>
<dbReference type="Proteomes" id="UP000637513">
    <property type="component" value="Unassembled WGS sequence"/>
</dbReference>
<organism evidence="8 9">
    <name type="scientific">Jutongia hominis</name>
    <dbReference type="NCBI Taxonomy" id="2763664"/>
    <lineage>
        <taxon>Bacteria</taxon>
        <taxon>Bacillati</taxon>
        <taxon>Bacillota</taxon>
        <taxon>Clostridia</taxon>
        <taxon>Lachnospirales</taxon>
        <taxon>Lachnospiraceae</taxon>
        <taxon>Jutongia</taxon>
    </lineage>
</organism>
<keyword evidence="3" id="KW-0678">Repressor</keyword>
<dbReference type="Pfam" id="PF04316">
    <property type="entry name" value="FlgM"/>
    <property type="match status" value="1"/>
</dbReference>
<comment type="caution">
    <text evidence="8">The sequence shown here is derived from an EMBL/GenBank/DDBJ whole genome shotgun (WGS) entry which is preliminary data.</text>
</comment>
<dbReference type="NCBIfam" id="TIGR03824">
    <property type="entry name" value="FlgM_jcvi"/>
    <property type="match status" value="1"/>
</dbReference>
<reference evidence="8 9" key="1">
    <citation type="submission" date="2020-08" db="EMBL/GenBank/DDBJ databases">
        <title>Genome public.</title>
        <authorList>
            <person name="Liu C."/>
            <person name="Sun Q."/>
        </authorList>
    </citation>
    <scope>NUCLEOTIDE SEQUENCE [LARGE SCALE GENOMIC DNA]</scope>
    <source>
        <strain evidence="8 9">BX3</strain>
    </source>
</reference>
<dbReference type="EMBL" id="JACRSW010000031">
    <property type="protein sequence ID" value="MBC8557793.1"/>
    <property type="molecule type" value="Genomic_DNA"/>
</dbReference>
<feature type="domain" description="Anti-sigma-28 factor FlgM C-terminal" evidence="7">
    <location>
        <begin position="31"/>
        <end position="84"/>
    </location>
</feature>
<keyword evidence="9" id="KW-1185">Reference proteome</keyword>
<evidence type="ECO:0000256" key="6">
    <source>
        <dbReference type="ARBA" id="ARBA00023163"/>
    </source>
</evidence>
<dbReference type="InterPro" id="IPR035890">
    <property type="entry name" value="Anti-sigma-28_factor_FlgM_sf"/>
</dbReference>
<evidence type="ECO:0000256" key="2">
    <source>
        <dbReference type="ARBA" id="ARBA00017823"/>
    </source>
</evidence>
<evidence type="ECO:0000313" key="9">
    <source>
        <dbReference type="Proteomes" id="UP000637513"/>
    </source>
</evidence>
<name>A0ABR7MVG4_9FIRM</name>
<dbReference type="InterPro" id="IPR031316">
    <property type="entry name" value="FlgM_C"/>
</dbReference>
<keyword evidence="5" id="KW-0805">Transcription regulation</keyword>
<gene>
    <name evidence="8" type="primary">flgM</name>
    <name evidence="8" type="ORF">H8700_08735</name>
</gene>
<proteinExistence type="inferred from homology"/>
<keyword evidence="8" id="KW-0969">Cilium</keyword>
<dbReference type="SUPFAM" id="SSF101498">
    <property type="entry name" value="Anti-sigma factor FlgM"/>
    <property type="match status" value="1"/>
</dbReference>
<evidence type="ECO:0000259" key="7">
    <source>
        <dbReference type="Pfam" id="PF04316"/>
    </source>
</evidence>
<evidence type="ECO:0000313" key="8">
    <source>
        <dbReference type="EMBL" id="MBC8557793.1"/>
    </source>
</evidence>
<evidence type="ECO:0000256" key="1">
    <source>
        <dbReference type="ARBA" id="ARBA00005322"/>
    </source>
</evidence>
<comment type="similarity">
    <text evidence="1">Belongs to the FlgM family.</text>
</comment>
<keyword evidence="8" id="KW-0282">Flagellum</keyword>
<dbReference type="RefSeq" id="WP_022141654.1">
    <property type="nucleotide sequence ID" value="NZ_JACRSW010000031.1"/>
</dbReference>
<evidence type="ECO:0000256" key="5">
    <source>
        <dbReference type="ARBA" id="ARBA00023015"/>
    </source>
</evidence>
<keyword evidence="6" id="KW-0804">Transcription</keyword>
<protein>
    <recommendedName>
        <fullName evidence="2">Negative regulator of flagellin synthesis</fullName>
    </recommendedName>
</protein>
<accession>A0ABR7MVG4</accession>
<sequence>MRVDAINHVSQLYQSTKVKSVGKTKKSSYQDAYEISQSAKDYQVAKNAIAESSDVREDRVAEMKEALASGTYNVSSQEIAEKMISNYYDISI</sequence>
<dbReference type="InterPro" id="IPR007412">
    <property type="entry name" value="FlgM"/>
</dbReference>
<evidence type="ECO:0000256" key="4">
    <source>
        <dbReference type="ARBA" id="ARBA00022795"/>
    </source>
</evidence>